<dbReference type="OrthoDB" id="7446256at2"/>
<sequence length="307" mass="34609">MQSASTLTPPASVPAPAPHDTPTPALTPAHPAAAACLNCGHAVPDRFCGRCGQNAHHTHRLTLRDMPHDVMHSIWHVDKGILYTLKTMVFRPGPTIRAYLAGQRVDHFRPLSLLFLITGLYALLHSLLHIDITPPREPNIPEAVWQMQVISMRFMMKYLSWFYVATVPVWALFARWFLRRGGYNYAECLIVAAFITAICNFFAVLYLPVLYKFSGTPQIGTVSLWFMVPVVAYATWAYGSLLAPTTFGLARRLWCGFMTYMLGYVVSIVLFTTLMYALNWSTFKAAMKQEDQLRKQQARSAPAPARR</sequence>
<keyword evidence="4" id="KW-1185">Reference proteome</keyword>
<feature type="transmembrane region" description="Helical" evidence="2">
    <location>
        <begin position="111"/>
        <end position="130"/>
    </location>
</feature>
<reference evidence="3 4" key="1">
    <citation type="submission" date="2016-11" db="EMBL/GenBank/DDBJ databases">
        <authorList>
            <person name="Jaros S."/>
            <person name="Januszkiewicz K."/>
            <person name="Wedrychowicz H."/>
        </authorList>
    </citation>
    <scope>NUCLEOTIDE SEQUENCE [LARGE SCALE GENOMIC DNA]</scope>
    <source>
        <strain evidence="3 4">DSM 21074</strain>
    </source>
</reference>
<feature type="transmembrane region" description="Helical" evidence="2">
    <location>
        <begin position="253"/>
        <end position="278"/>
    </location>
</feature>
<keyword evidence="2" id="KW-0472">Membrane</keyword>
<dbReference type="EMBL" id="FQYN01000008">
    <property type="protein sequence ID" value="SHJ60936.1"/>
    <property type="molecule type" value="Genomic_DNA"/>
</dbReference>
<evidence type="ECO:0000256" key="1">
    <source>
        <dbReference type="SAM" id="MobiDB-lite"/>
    </source>
</evidence>
<proteinExistence type="predicted"/>
<evidence type="ECO:0000256" key="2">
    <source>
        <dbReference type="SAM" id="Phobius"/>
    </source>
</evidence>
<keyword evidence="2" id="KW-0812">Transmembrane</keyword>
<evidence type="ECO:0000313" key="4">
    <source>
        <dbReference type="Proteomes" id="UP000184418"/>
    </source>
</evidence>
<feature type="compositionally biased region" description="Pro residues" evidence="1">
    <location>
        <begin position="11"/>
        <end position="21"/>
    </location>
</feature>
<accession>A0A1M6KPW3</accession>
<protein>
    <recommendedName>
        <fullName evidence="5">DUF3667 domain-containing protein</fullName>
    </recommendedName>
</protein>
<feature type="transmembrane region" description="Helical" evidence="2">
    <location>
        <begin position="190"/>
        <end position="211"/>
    </location>
</feature>
<dbReference type="Pfam" id="PF12412">
    <property type="entry name" value="DUF3667"/>
    <property type="match status" value="1"/>
</dbReference>
<dbReference type="Proteomes" id="UP000184418">
    <property type="component" value="Unassembled WGS sequence"/>
</dbReference>
<name>A0A1M6KPW3_9BACT</name>
<feature type="region of interest" description="Disordered" evidence="1">
    <location>
        <begin position="1"/>
        <end position="26"/>
    </location>
</feature>
<dbReference type="InterPro" id="IPR022134">
    <property type="entry name" value="DUF3667"/>
</dbReference>
<evidence type="ECO:0008006" key="5">
    <source>
        <dbReference type="Google" id="ProtNLM"/>
    </source>
</evidence>
<dbReference type="AlphaFoldDB" id="A0A1M6KPW3"/>
<dbReference type="RefSeq" id="WP_143164219.1">
    <property type="nucleotide sequence ID" value="NZ_FQYN01000008.1"/>
</dbReference>
<organism evidence="3 4">
    <name type="scientific">Hymenobacter daecheongensis DSM 21074</name>
    <dbReference type="NCBI Taxonomy" id="1121955"/>
    <lineage>
        <taxon>Bacteria</taxon>
        <taxon>Pseudomonadati</taxon>
        <taxon>Bacteroidota</taxon>
        <taxon>Cytophagia</taxon>
        <taxon>Cytophagales</taxon>
        <taxon>Hymenobacteraceae</taxon>
        <taxon>Hymenobacter</taxon>
    </lineage>
</organism>
<evidence type="ECO:0000313" key="3">
    <source>
        <dbReference type="EMBL" id="SHJ60936.1"/>
    </source>
</evidence>
<gene>
    <name evidence="3" type="ORF">SAMN02745146_3519</name>
</gene>
<dbReference type="STRING" id="1121955.SAMN02745146_3519"/>
<keyword evidence="2" id="KW-1133">Transmembrane helix</keyword>
<feature type="transmembrane region" description="Helical" evidence="2">
    <location>
        <begin position="158"/>
        <end position="178"/>
    </location>
</feature>
<feature type="transmembrane region" description="Helical" evidence="2">
    <location>
        <begin position="223"/>
        <end position="241"/>
    </location>
</feature>